<keyword evidence="1" id="KW-1133">Transmembrane helix</keyword>
<feature type="transmembrane region" description="Helical" evidence="1">
    <location>
        <begin position="12"/>
        <end position="34"/>
    </location>
</feature>
<gene>
    <name evidence="2" type="ORF">RM425_04610</name>
</gene>
<accession>A0ABU2K4S3</accession>
<name>A0ABU2K4S3_9ACTN</name>
<feature type="transmembrane region" description="Helical" evidence="1">
    <location>
        <begin position="40"/>
        <end position="59"/>
    </location>
</feature>
<dbReference type="EMBL" id="JAVREI010000001">
    <property type="protein sequence ID" value="MDT0275174.1"/>
    <property type="molecule type" value="Genomic_DNA"/>
</dbReference>
<organism evidence="2 3">
    <name type="scientific">Blastococcus goldschmidtiae</name>
    <dbReference type="NCBI Taxonomy" id="3075546"/>
    <lineage>
        <taxon>Bacteria</taxon>
        <taxon>Bacillati</taxon>
        <taxon>Actinomycetota</taxon>
        <taxon>Actinomycetes</taxon>
        <taxon>Geodermatophilales</taxon>
        <taxon>Geodermatophilaceae</taxon>
        <taxon>Blastococcus</taxon>
    </lineage>
</organism>
<feature type="transmembrane region" description="Helical" evidence="1">
    <location>
        <begin position="71"/>
        <end position="102"/>
    </location>
</feature>
<keyword evidence="1" id="KW-0812">Transmembrane</keyword>
<evidence type="ECO:0000256" key="1">
    <source>
        <dbReference type="SAM" id="Phobius"/>
    </source>
</evidence>
<proteinExistence type="predicted"/>
<evidence type="ECO:0000313" key="2">
    <source>
        <dbReference type="EMBL" id="MDT0275174.1"/>
    </source>
</evidence>
<comment type="caution">
    <text evidence="2">The sequence shown here is derived from an EMBL/GenBank/DDBJ whole genome shotgun (WGS) entry which is preliminary data.</text>
</comment>
<reference evidence="3" key="1">
    <citation type="submission" date="2023-07" db="EMBL/GenBank/DDBJ databases">
        <title>30 novel species of actinomycetes from the DSMZ collection.</title>
        <authorList>
            <person name="Nouioui I."/>
        </authorList>
    </citation>
    <scope>NUCLEOTIDE SEQUENCE [LARGE SCALE GENOMIC DNA]</scope>
    <source>
        <strain evidence="3">DSM 46792</strain>
    </source>
</reference>
<evidence type="ECO:0000313" key="3">
    <source>
        <dbReference type="Proteomes" id="UP001183222"/>
    </source>
</evidence>
<protein>
    <submittedName>
        <fullName evidence="2">Uncharacterized protein</fullName>
    </submittedName>
</protein>
<dbReference type="RefSeq" id="WP_311343984.1">
    <property type="nucleotide sequence ID" value="NZ_JAVREI010000001.1"/>
</dbReference>
<sequence>MTPPAAHRRAVPALLWGATALAVVIAVVLVVPAVSDSGGWAAVLLGVPVALCLVAVATVRTTWSRAVTWTAAAAVLVWSLVLGLGIGLVFLPVAALLAAAAARDVRR</sequence>
<keyword evidence="1" id="KW-0472">Membrane</keyword>
<keyword evidence="3" id="KW-1185">Reference proteome</keyword>
<dbReference type="Proteomes" id="UP001183222">
    <property type="component" value="Unassembled WGS sequence"/>
</dbReference>